<dbReference type="EMBL" id="PHRG01000003">
    <property type="protein sequence ID" value="PJO75499.1"/>
    <property type="molecule type" value="Genomic_DNA"/>
</dbReference>
<organism evidence="2 3">
    <name type="scientific">Acinetobacter pseudolwoffii</name>
    <dbReference type="NCBI Taxonomy" id="2053287"/>
    <lineage>
        <taxon>Bacteria</taxon>
        <taxon>Pseudomonadati</taxon>
        <taxon>Pseudomonadota</taxon>
        <taxon>Gammaproteobacteria</taxon>
        <taxon>Moraxellales</taxon>
        <taxon>Moraxellaceae</taxon>
        <taxon>Acinetobacter</taxon>
    </lineage>
</organism>
<dbReference type="PROSITE" id="PS51257">
    <property type="entry name" value="PROKAR_LIPOPROTEIN"/>
    <property type="match status" value="1"/>
</dbReference>
<comment type="caution">
    <text evidence="2">The sequence shown here is derived from an EMBL/GenBank/DDBJ whole genome shotgun (WGS) entry which is preliminary data.</text>
</comment>
<gene>
    <name evidence="2" type="ORF">CWI32_08190</name>
</gene>
<dbReference type="AlphaFoldDB" id="A0A2H9YS75"/>
<feature type="signal peptide" evidence="1">
    <location>
        <begin position="1"/>
        <end position="23"/>
    </location>
</feature>
<proteinExistence type="predicted"/>
<name>A0A2H9YS75_9GAMM</name>
<feature type="chain" id="PRO_5014117942" description="Lipoprotein" evidence="1">
    <location>
        <begin position="24"/>
        <end position="227"/>
    </location>
</feature>
<dbReference type="RefSeq" id="WP_100535073.1">
    <property type="nucleotide sequence ID" value="NZ_CBDBYO010000017.1"/>
</dbReference>
<keyword evidence="1" id="KW-0732">Signal</keyword>
<dbReference type="GeneID" id="97176667"/>
<dbReference type="Proteomes" id="UP000243446">
    <property type="component" value="Unassembled WGS sequence"/>
</dbReference>
<accession>A0A2H9YS75</accession>
<evidence type="ECO:0000313" key="2">
    <source>
        <dbReference type="EMBL" id="PJO75499.1"/>
    </source>
</evidence>
<evidence type="ECO:0008006" key="4">
    <source>
        <dbReference type="Google" id="ProtNLM"/>
    </source>
</evidence>
<evidence type="ECO:0000313" key="3">
    <source>
        <dbReference type="Proteomes" id="UP000243446"/>
    </source>
</evidence>
<sequence length="227" mass="24651">MKKLLIAGAIGFGLVGCASPAYNYQATPKHVSKPPLNTVNTAYVGDKMLEQGIFVDREALHVPSSTKLSFAYTLTTGYYQKSGEDAKGNYYLPLNNIPNGGMVQKSALADPYKAVMLGGDGKLCVITAFNVKSCGGEHQAKQTVIGIASDNSFQQTLIYSGKVGNKINVGYREFSSNLARPAFNNDVEYDLNQSKQIGYKGALLEVVDANNQNITYKVLRNFNKVED</sequence>
<protein>
    <recommendedName>
        <fullName evidence="4">Lipoprotein</fullName>
    </recommendedName>
</protein>
<reference evidence="2 3" key="1">
    <citation type="submission" date="2017-11" db="EMBL/GenBank/DDBJ databases">
        <title>Revising the taxonomy of the Acinetobacter lwoffii group: the description of Acinetobacter pseudolwoffii sp. nov. and emended description of Acinetobacter lwoffii.</title>
        <authorList>
            <person name="Nemec A."/>
            <person name="Radolfova-Krizova L."/>
        </authorList>
    </citation>
    <scope>NUCLEOTIDE SEQUENCE [LARGE SCALE GENOMIC DNA]</scope>
    <source>
        <strain evidence="2 3">ANC 5044</strain>
    </source>
</reference>
<evidence type="ECO:0000256" key="1">
    <source>
        <dbReference type="SAM" id="SignalP"/>
    </source>
</evidence>